<dbReference type="Gene3D" id="3.90.226.10">
    <property type="entry name" value="2-enoyl-CoA Hydratase, Chain A, domain 1"/>
    <property type="match status" value="1"/>
</dbReference>
<reference evidence="1 2" key="1">
    <citation type="journal article" date="2014" name="Front. Genet.">
        <title>Genome and metabolic network of "Candidatus Phaeomarinobacter ectocarpi" Ec32, a new candidate genus of Alphaproteobacteria frequently associated with brown algae.</title>
        <authorList>
            <person name="Dittami S.M."/>
            <person name="Barbeyron T."/>
            <person name="Boyen C."/>
            <person name="Cambefort J."/>
            <person name="Collet G."/>
            <person name="Delage L."/>
            <person name="Gobet A."/>
            <person name="Groisillier A."/>
            <person name="Leblanc C."/>
            <person name="Michel G."/>
            <person name="Scornet D."/>
            <person name="Siegel A."/>
            <person name="Tapia J.E."/>
            <person name="Tonon T."/>
        </authorList>
    </citation>
    <scope>NUCLEOTIDE SEQUENCE [LARGE SCALE GENOMIC DNA]</scope>
    <source>
        <strain evidence="1 2">Ec32</strain>
    </source>
</reference>
<dbReference type="Pfam" id="PF00378">
    <property type="entry name" value="ECH_1"/>
    <property type="match status" value="1"/>
</dbReference>
<proteinExistence type="predicted"/>
<dbReference type="PATRIC" id="fig|1458461.3.peg.1488"/>
<protein>
    <submittedName>
        <fullName evidence="1">Enoyl-CoA hydratase/isomerase family protein</fullName>
    </submittedName>
</protein>
<dbReference type="RefSeq" id="WP_171815872.1">
    <property type="nucleotide sequence ID" value="NZ_HG966617.1"/>
</dbReference>
<sequence>MSVTLDMNGDVAVITMNDGKANAVNPALLEGLEAAMDKAEADAKAVVLTGKPGLFSAGFDHQADEWCQPSKKLIALVNRGGAFALRTVWQQAARLVAACTGHCHQPWVCFCWRAAIRVLARRASLPLAPMKRSTA</sequence>
<organism evidence="1 2">
    <name type="scientific">Candidatus Phaeomarinibacter ectocarpi</name>
    <dbReference type="NCBI Taxonomy" id="1458461"/>
    <lineage>
        <taxon>Bacteria</taxon>
        <taxon>Pseudomonadati</taxon>
        <taxon>Pseudomonadota</taxon>
        <taxon>Alphaproteobacteria</taxon>
        <taxon>Hyphomicrobiales</taxon>
        <taxon>Parvibaculaceae</taxon>
        <taxon>Candidatus Phaeomarinibacter</taxon>
    </lineage>
</organism>
<keyword evidence="1" id="KW-0413">Isomerase</keyword>
<keyword evidence="2" id="KW-1185">Reference proteome</keyword>
<dbReference type="STRING" id="1458461.BN1012_Phect1489"/>
<dbReference type="PANTHER" id="PTHR11941">
    <property type="entry name" value="ENOYL-COA HYDRATASE-RELATED"/>
    <property type="match status" value="1"/>
</dbReference>
<dbReference type="GO" id="GO:0006635">
    <property type="term" value="P:fatty acid beta-oxidation"/>
    <property type="evidence" value="ECO:0007669"/>
    <property type="project" value="TreeGrafter"/>
</dbReference>
<dbReference type="InterPro" id="IPR029045">
    <property type="entry name" value="ClpP/crotonase-like_dom_sf"/>
</dbReference>
<dbReference type="AlphaFoldDB" id="X5M8P2"/>
<dbReference type="GO" id="GO:0016853">
    <property type="term" value="F:isomerase activity"/>
    <property type="evidence" value="ECO:0007669"/>
    <property type="project" value="UniProtKB-KW"/>
</dbReference>
<gene>
    <name evidence="1" type="ORF">BN1012_Phect1489</name>
</gene>
<dbReference type="PANTHER" id="PTHR11941:SF54">
    <property type="entry name" value="ENOYL-COA HYDRATASE, MITOCHONDRIAL"/>
    <property type="match status" value="1"/>
</dbReference>
<name>X5M8P2_9HYPH</name>
<dbReference type="EMBL" id="HG966617">
    <property type="protein sequence ID" value="CDO59703.1"/>
    <property type="molecule type" value="Genomic_DNA"/>
</dbReference>
<dbReference type="KEGG" id="pect:BN1012_Phect1489"/>
<dbReference type="CDD" id="cd06558">
    <property type="entry name" value="crotonase-like"/>
    <property type="match status" value="1"/>
</dbReference>
<evidence type="ECO:0000313" key="2">
    <source>
        <dbReference type="Proteomes" id="UP000032160"/>
    </source>
</evidence>
<dbReference type="InterPro" id="IPR001753">
    <property type="entry name" value="Enoyl-CoA_hydra/iso"/>
</dbReference>
<dbReference type="SUPFAM" id="SSF52096">
    <property type="entry name" value="ClpP/crotonase"/>
    <property type="match status" value="1"/>
</dbReference>
<accession>X5M8P2</accession>
<dbReference type="Proteomes" id="UP000032160">
    <property type="component" value="Chromosome I"/>
</dbReference>
<dbReference type="HOGENOM" id="CLU_1881966_0_0_5"/>
<evidence type="ECO:0000313" key="1">
    <source>
        <dbReference type="EMBL" id="CDO59703.1"/>
    </source>
</evidence>